<gene>
    <name evidence="2" type="ORF">J1N35_043866</name>
</gene>
<reference evidence="2 3" key="1">
    <citation type="journal article" date="2021" name="Plant Biotechnol. J.">
        <title>Multi-omics assisted identification of the key and species-specific regulatory components of drought-tolerant mechanisms in Gossypium stocksii.</title>
        <authorList>
            <person name="Yu D."/>
            <person name="Ke L."/>
            <person name="Zhang D."/>
            <person name="Wu Y."/>
            <person name="Sun Y."/>
            <person name="Mei J."/>
            <person name="Sun J."/>
            <person name="Sun Y."/>
        </authorList>
    </citation>
    <scope>NUCLEOTIDE SEQUENCE [LARGE SCALE GENOMIC DNA]</scope>
    <source>
        <strain evidence="3">cv. E1</strain>
        <tissue evidence="2">Leaf</tissue>
    </source>
</reference>
<protein>
    <submittedName>
        <fullName evidence="2">Uncharacterized protein</fullName>
    </submittedName>
</protein>
<feature type="region of interest" description="Disordered" evidence="1">
    <location>
        <begin position="41"/>
        <end position="85"/>
    </location>
</feature>
<dbReference type="EMBL" id="JAIQCV010000013">
    <property type="protein sequence ID" value="KAH1031692.1"/>
    <property type="molecule type" value="Genomic_DNA"/>
</dbReference>
<evidence type="ECO:0000256" key="1">
    <source>
        <dbReference type="SAM" id="MobiDB-lite"/>
    </source>
</evidence>
<feature type="compositionally biased region" description="Acidic residues" evidence="1">
    <location>
        <begin position="48"/>
        <end position="57"/>
    </location>
</feature>
<dbReference type="Proteomes" id="UP000828251">
    <property type="component" value="Unassembled WGS sequence"/>
</dbReference>
<name>A0A9D3U872_9ROSI</name>
<accession>A0A9D3U872</accession>
<comment type="caution">
    <text evidence="2">The sequence shown here is derived from an EMBL/GenBank/DDBJ whole genome shotgun (WGS) entry which is preliminary data.</text>
</comment>
<feature type="compositionally biased region" description="Acidic residues" evidence="1">
    <location>
        <begin position="65"/>
        <end position="85"/>
    </location>
</feature>
<keyword evidence="3" id="KW-1185">Reference proteome</keyword>
<proteinExistence type="predicted"/>
<dbReference type="AlphaFoldDB" id="A0A9D3U872"/>
<sequence length="85" mass="9699">MHHRTRVLDDYTQTCLQSTEKHMGYRRIDDLLLSMGTSEGTLNPILECDNEGIDEEKDAVKERDAGEEEGTTDTVDREESDLEPI</sequence>
<evidence type="ECO:0000313" key="3">
    <source>
        <dbReference type="Proteomes" id="UP000828251"/>
    </source>
</evidence>
<organism evidence="2 3">
    <name type="scientific">Gossypium stocksii</name>
    <dbReference type="NCBI Taxonomy" id="47602"/>
    <lineage>
        <taxon>Eukaryota</taxon>
        <taxon>Viridiplantae</taxon>
        <taxon>Streptophyta</taxon>
        <taxon>Embryophyta</taxon>
        <taxon>Tracheophyta</taxon>
        <taxon>Spermatophyta</taxon>
        <taxon>Magnoliopsida</taxon>
        <taxon>eudicotyledons</taxon>
        <taxon>Gunneridae</taxon>
        <taxon>Pentapetalae</taxon>
        <taxon>rosids</taxon>
        <taxon>malvids</taxon>
        <taxon>Malvales</taxon>
        <taxon>Malvaceae</taxon>
        <taxon>Malvoideae</taxon>
        <taxon>Gossypium</taxon>
    </lineage>
</organism>
<evidence type="ECO:0000313" key="2">
    <source>
        <dbReference type="EMBL" id="KAH1031692.1"/>
    </source>
</evidence>